<evidence type="ECO:0000313" key="2">
    <source>
        <dbReference type="Proteomes" id="UP000827872"/>
    </source>
</evidence>
<reference evidence="1" key="1">
    <citation type="submission" date="2021-08" db="EMBL/GenBank/DDBJ databases">
        <title>The first chromosome-level gecko genome reveals the dynamic sex chromosomes of Neotropical dwarf geckos (Sphaerodactylidae: Sphaerodactylus).</title>
        <authorList>
            <person name="Pinto B.J."/>
            <person name="Keating S.E."/>
            <person name="Gamble T."/>
        </authorList>
    </citation>
    <scope>NUCLEOTIDE SEQUENCE</scope>
    <source>
        <strain evidence="1">TG3544</strain>
    </source>
</reference>
<proteinExistence type="predicted"/>
<protein>
    <submittedName>
        <fullName evidence="1">Uncharacterized protein</fullName>
    </submittedName>
</protein>
<evidence type="ECO:0000313" key="1">
    <source>
        <dbReference type="EMBL" id="KAH8001033.1"/>
    </source>
</evidence>
<accession>A0ACB8F776</accession>
<sequence length="105" mass="11520">MQIPPPPPPGLDSQLDDFPFSIMKEPKPGQETRRKSRGKKRKTGQNELPAGVKMTSNLPKKIPLKPGTLPILLSPGRLSRCGRHECRLAPKLVTSRTCCALIRAG</sequence>
<keyword evidence="2" id="KW-1185">Reference proteome</keyword>
<organism evidence="1 2">
    <name type="scientific">Sphaerodactylus townsendi</name>
    <dbReference type="NCBI Taxonomy" id="933632"/>
    <lineage>
        <taxon>Eukaryota</taxon>
        <taxon>Metazoa</taxon>
        <taxon>Chordata</taxon>
        <taxon>Craniata</taxon>
        <taxon>Vertebrata</taxon>
        <taxon>Euteleostomi</taxon>
        <taxon>Lepidosauria</taxon>
        <taxon>Squamata</taxon>
        <taxon>Bifurcata</taxon>
        <taxon>Gekkota</taxon>
        <taxon>Sphaerodactylidae</taxon>
        <taxon>Sphaerodactylus</taxon>
    </lineage>
</organism>
<name>A0ACB8F776_9SAUR</name>
<comment type="caution">
    <text evidence="1">The sequence shown here is derived from an EMBL/GenBank/DDBJ whole genome shotgun (WGS) entry which is preliminary data.</text>
</comment>
<dbReference type="Proteomes" id="UP000827872">
    <property type="component" value="Linkage Group LG05"/>
</dbReference>
<dbReference type="EMBL" id="CM037618">
    <property type="protein sequence ID" value="KAH8001033.1"/>
    <property type="molecule type" value="Genomic_DNA"/>
</dbReference>
<gene>
    <name evidence="1" type="ORF">K3G42_030396</name>
</gene>